<protein>
    <recommendedName>
        <fullName evidence="8">DNA 3'-5' helicase</fullName>
        <ecNumber evidence="8">5.6.2.4</ecNumber>
    </recommendedName>
</protein>
<dbReference type="Gene3D" id="3.40.50.300">
    <property type="entry name" value="P-loop containing nucleotide triphosphate hydrolases"/>
    <property type="match status" value="2"/>
</dbReference>
<feature type="binding site" evidence="10">
    <location>
        <begin position="51"/>
        <end position="58"/>
    </location>
    <ligand>
        <name>ATP</name>
        <dbReference type="ChEBI" id="CHEBI:30616"/>
    </ligand>
</feature>
<dbReference type="EMBL" id="JACSQB010000052">
    <property type="protein sequence ID" value="MBD8046902.1"/>
    <property type="molecule type" value="Genomic_DNA"/>
</dbReference>
<evidence type="ECO:0000256" key="10">
    <source>
        <dbReference type="PROSITE-ProRule" id="PRU00560"/>
    </source>
</evidence>
<dbReference type="PANTHER" id="PTHR11070:SF45">
    <property type="entry name" value="DNA 3'-5' HELICASE"/>
    <property type="match status" value="1"/>
</dbReference>
<keyword evidence="13" id="KW-1185">Reference proteome</keyword>
<dbReference type="InterPro" id="IPR027417">
    <property type="entry name" value="P-loop_NTPase"/>
</dbReference>
<keyword evidence="4 10" id="KW-0347">Helicase</keyword>
<comment type="catalytic activity">
    <reaction evidence="7">
        <text>Couples ATP hydrolysis with the unwinding of duplex DNA by translocating in the 3'-5' direction.</text>
        <dbReference type="EC" id="5.6.2.4"/>
    </reaction>
</comment>
<dbReference type="RefSeq" id="WP_191739876.1">
    <property type="nucleotide sequence ID" value="NZ_JACSQB010000052.1"/>
</dbReference>
<name>A0ABR8YRY9_9CLOT</name>
<reference evidence="12 13" key="1">
    <citation type="submission" date="2020-08" db="EMBL/GenBank/DDBJ databases">
        <title>A Genomic Blueprint of the Chicken Gut Microbiome.</title>
        <authorList>
            <person name="Gilroy R."/>
            <person name="Ravi A."/>
            <person name="Getino M."/>
            <person name="Pursley I."/>
            <person name="Horton D.L."/>
            <person name="Alikhan N.-F."/>
            <person name="Baker D."/>
            <person name="Gharbi K."/>
            <person name="Hall N."/>
            <person name="Watson M."/>
            <person name="Adriaenssens E.M."/>
            <person name="Foster-Nyarko E."/>
            <person name="Jarju S."/>
            <person name="Secka A."/>
            <person name="Antonio M."/>
            <person name="Oren A."/>
            <person name="Chaudhuri R."/>
            <person name="La Ragione R.M."/>
            <person name="Hildebrand F."/>
            <person name="Pallen M.J."/>
        </authorList>
    </citation>
    <scope>NUCLEOTIDE SEQUENCE [LARGE SCALE GENOMIC DNA]</scope>
    <source>
        <strain evidence="12 13">N37</strain>
    </source>
</reference>
<organism evidence="12 13">
    <name type="scientific">Clostridium faecium</name>
    <dbReference type="NCBI Taxonomy" id="2762223"/>
    <lineage>
        <taxon>Bacteria</taxon>
        <taxon>Bacillati</taxon>
        <taxon>Bacillota</taxon>
        <taxon>Clostridia</taxon>
        <taxon>Eubacteriales</taxon>
        <taxon>Clostridiaceae</taxon>
        <taxon>Clostridium</taxon>
    </lineage>
</organism>
<dbReference type="PANTHER" id="PTHR11070">
    <property type="entry name" value="UVRD / RECB / PCRA DNA HELICASE FAMILY MEMBER"/>
    <property type="match status" value="1"/>
</dbReference>
<feature type="domain" description="UvrD-like helicase ATP-binding" evidence="11">
    <location>
        <begin position="30"/>
        <end position="332"/>
    </location>
</feature>
<evidence type="ECO:0000256" key="8">
    <source>
        <dbReference type="ARBA" id="ARBA00034808"/>
    </source>
</evidence>
<keyword evidence="6" id="KW-0413">Isomerase</keyword>
<evidence type="ECO:0000256" key="5">
    <source>
        <dbReference type="ARBA" id="ARBA00022840"/>
    </source>
</evidence>
<dbReference type="InterPro" id="IPR014017">
    <property type="entry name" value="DNA_helicase_UvrD-like_C"/>
</dbReference>
<dbReference type="SUPFAM" id="SSF52540">
    <property type="entry name" value="P-loop containing nucleoside triphosphate hydrolases"/>
    <property type="match status" value="1"/>
</dbReference>
<dbReference type="Pfam" id="PF13361">
    <property type="entry name" value="UvrD_C"/>
    <property type="match status" value="2"/>
</dbReference>
<dbReference type="Gene3D" id="1.10.10.160">
    <property type="match status" value="1"/>
</dbReference>
<evidence type="ECO:0000256" key="6">
    <source>
        <dbReference type="ARBA" id="ARBA00023235"/>
    </source>
</evidence>
<dbReference type="InterPro" id="IPR014016">
    <property type="entry name" value="UvrD-like_ATP-bd"/>
</dbReference>
<comment type="caution">
    <text evidence="12">The sequence shown here is derived from an EMBL/GenBank/DDBJ whole genome shotgun (WGS) entry which is preliminary data.</text>
</comment>
<gene>
    <name evidence="12" type="ORF">H9637_07585</name>
</gene>
<keyword evidence="3 10" id="KW-0378">Hydrolase</keyword>
<evidence type="ECO:0000256" key="7">
    <source>
        <dbReference type="ARBA" id="ARBA00034617"/>
    </source>
</evidence>
<keyword evidence="5 10" id="KW-0067">ATP-binding</keyword>
<evidence type="ECO:0000256" key="3">
    <source>
        <dbReference type="ARBA" id="ARBA00022801"/>
    </source>
</evidence>
<evidence type="ECO:0000256" key="4">
    <source>
        <dbReference type="ARBA" id="ARBA00022806"/>
    </source>
</evidence>
<dbReference type="Proteomes" id="UP000627166">
    <property type="component" value="Unassembled WGS sequence"/>
</dbReference>
<dbReference type="GO" id="GO:0004386">
    <property type="term" value="F:helicase activity"/>
    <property type="evidence" value="ECO:0007669"/>
    <property type="project" value="UniProtKB-KW"/>
</dbReference>
<keyword evidence="2 10" id="KW-0547">Nucleotide-binding</keyword>
<evidence type="ECO:0000313" key="13">
    <source>
        <dbReference type="Proteomes" id="UP000627166"/>
    </source>
</evidence>
<dbReference type="InterPro" id="IPR000212">
    <property type="entry name" value="DNA_helicase_UvrD/REP"/>
</dbReference>
<dbReference type="Pfam" id="PF00580">
    <property type="entry name" value="UvrD-helicase"/>
    <property type="match status" value="1"/>
</dbReference>
<evidence type="ECO:0000313" key="12">
    <source>
        <dbReference type="EMBL" id="MBD8046902.1"/>
    </source>
</evidence>
<dbReference type="EC" id="5.6.2.4" evidence="8"/>
<evidence type="ECO:0000256" key="2">
    <source>
        <dbReference type="ARBA" id="ARBA00022741"/>
    </source>
</evidence>
<dbReference type="PROSITE" id="PS51198">
    <property type="entry name" value="UVRD_HELICASE_ATP_BIND"/>
    <property type="match status" value="1"/>
</dbReference>
<comment type="catalytic activity">
    <reaction evidence="9">
        <text>ATP + H2O = ADP + phosphate + H(+)</text>
        <dbReference type="Rhea" id="RHEA:13065"/>
        <dbReference type="ChEBI" id="CHEBI:15377"/>
        <dbReference type="ChEBI" id="CHEBI:15378"/>
        <dbReference type="ChEBI" id="CHEBI:30616"/>
        <dbReference type="ChEBI" id="CHEBI:43474"/>
        <dbReference type="ChEBI" id="CHEBI:456216"/>
        <dbReference type="EC" id="5.6.2.4"/>
    </reaction>
</comment>
<evidence type="ECO:0000259" key="11">
    <source>
        <dbReference type="PROSITE" id="PS51198"/>
    </source>
</evidence>
<evidence type="ECO:0000256" key="9">
    <source>
        <dbReference type="ARBA" id="ARBA00048988"/>
    </source>
</evidence>
<dbReference type="InterPro" id="IPR013986">
    <property type="entry name" value="DExx_box_DNA_helicase_dom_sf"/>
</dbReference>
<comment type="similarity">
    <text evidence="1">Belongs to the helicase family. UvrD subfamily.</text>
</comment>
<sequence length="595" mass="70785">MTISNNGMLFFRNLSKAWQNYKDYNYLEGIKLSPDQVSIIEHEEDQLLIEGYAGTGKSVTLLYKFINILIREEGKRVLFVTFNNTLIADTKKRLESAKDYIDNKDKHYIRILTFHEMASEILNQKKIIDNGIGKVTSEKIKEYRNTSIRRIAAIVSKYTEVDSEIYKELPKEERLYKTHDYNFITDEITWIKAMGFIKKEKYLETDRVGRSKSIRLTRAQRNTIFKIYEEYKEELNSKYHNYLDLEDYALFIIENSYLLEDVKFDYIFVDEVQDLDPMQIKALCMLTGKSIVLSGDAKQRIYKKSPIKYEDIGLRVREKGKRKLLNKNYRSTAEIVRLANSLQFMDNQDKLVEKQFERTGNKPVIYMSRDSKRAIKYISNEIKQIYNEDEYKTIAIIHREEIKPKSNYKSEFRRLLELELMLKFTDINTYGKKFEYKKSKQLFYTNAYDIKGLEFDIVFIIDFNSNYYPDNKEILKLKLENDGKDKTLINEDILEFINREKKLLYVAMTRAKERLYLISNGCKDEGSISNFIFDFDPKCYQANFRKKEVEKYKTIYKMYMNTLLGNKNSDKQEIDLIKDIIFNDEEIGTEIKYNA</sequence>
<proteinExistence type="inferred from homology"/>
<accession>A0ABR8YRY9</accession>
<evidence type="ECO:0000256" key="1">
    <source>
        <dbReference type="ARBA" id="ARBA00009922"/>
    </source>
</evidence>